<evidence type="ECO:0000256" key="1">
    <source>
        <dbReference type="ARBA" id="ARBA00004246"/>
    </source>
</evidence>
<reference evidence="6" key="1">
    <citation type="submission" date="2025-08" db="UniProtKB">
        <authorList>
            <consortium name="Ensembl"/>
        </authorList>
    </citation>
    <scope>IDENTIFICATION</scope>
</reference>
<reference evidence="6" key="2">
    <citation type="submission" date="2025-09" db="UniProtKB">
        <authorList>
            <consortium name="Ensembl"/>
        </authorList>
    </citation>
    <scope>IDENTIFICATION</scope>
</reference>
<dbReference type="InterPro" id="IPR000980">
    <property type="entry name" value="SH2"/>
</dbReference>
<dbReference type="STRING" id="1676925.ENSPKIP00000023744"/>
<dbReference type="AlphaFoldDB" id="A0A3B3RZ49"/>
<dbReference type="InterPro" id="IPR011993">
    <property type="entry name" value="PH-like_dom_sf"/>
</dbReference>
<evidence type="ECO:0000256" key="3">
    <source>
        <dbReference type="PROSITE-ProRule" id="PRU00191"/>
    </source>
</evidence>
<feature type="domain" description="SH2" evidence="5">
    <location>
        <begin position="373"/>
        <end position="484"/>
    </location>
</feature>
<dbReference type="Pfam" id="PF08416">
    <property type="entry name" value="PTB"/>
    <property type="match status" value="1"/>
</dbReference>
<dbReference type="InterPro" id="IPR013625">
    <property type="entry name" value="PTB"/>
</dbReference>
<dbReference type="InterPro" id="IPR033929">
    <property type="entry name" value="Tensin_PTB"/>
</dbReference>
<dbReference type="Ensembl" id="ENSPKIT00000004433.1">
    <property type="protein sequence ID" value="ENSPKIP00000023744.1"/>
    <property type="gene ID" value="ENSPKIG00000007254.1"/>
</dbReference>
<comment type="subcellular location">
    <subcellularLocation>
        <location evidence="1">Cell junction</location>
        <location evidence="1">Focal adhesion</location>
    </subcellularLocation>
</comment>
<evidence type="ECO:0000259" key="5">
    <source>
        <dbReference type="PROSITE" id="PS50001"/>
    </source>
</evidence>
<dbReference type="OrthoDB" id="6273691at2759"/>
<accession>A0A3B3RZ49</accession>
<dbReference type="PROSITE" id="PS50001">
    <property type="entry name" value="SH2"/>
    <property type="match status" value="1"/>
</dbReference>
<feature type="region of interest" description="Disordered" evidence="4">
    <location>
        <begin position="98"/>
        <end position="123"/>
    </location>
</feature>
<evidence type="ECO:0000256" key="2">
    <source>
        <dbReference type="ARBA" id="ARBA00022999"/>
    </source>
</evidence>
<name>A0A3B3RZ49_9TELE</name>
<dbReference type="PANTHER" id="PTHR45734:SF6">
    <property type="entry name" value="TENSIN-4"/>
    <property type="match status" value="1"/>
</dbReference>
<feature type="compositionally biased region" description="Polar residues" evidence="4">
    <location>
        <begin position="106"/>
        <end position="115"/>
    </location>
</feature>
<dbReference type="GO" id="GO:0005925">
    <property type="term" value="C:focal adhesion"/>
    <property type="evidence" value="ECO:0007669"/>
    <property type="project" value="UniProtKB-SubCell"/>
</dbReference>
<sequence length="641" mass="70111">MANRDSFACMTPISQHTSQAIPTAHVQSFRQRLHLPAKNNDLSAYPLSHALSTEPWARSQRQTDCRETDPISPTLDISLENLNQLILELDPTFEPICGPSAIRGSPDSSPCTAIDTSPEEDLPVQDKWCSSQTQNISPSVSAHSSSVPIPLSSGTSCSPNSSLIFSGSHPLSQHLLSSRSKVPLSASWEASSPSGSLHLLSRCRGSGSSLLSCSPKSDTSYILGSCHSLLSDDADFPDCSTFDSPILYNDVISSCPQSPRRTKPSFSEHKLDKSAQILHTTPHHSHRVICTSNPNSCSSSVAGSVSDIPVVLINGAPETKDEARHPQKEHPVCILESQNLEKISSDGSTLSPHVQLQRNQPSIKSVMDKSQFWFRPHITREEADFLLQDQEPGSFVIRNSTSFQGSFGLALKVHEKYSNLQSTCQLGDGIHSTSLVRHYLIESSAKGVCIKGSTEEPYFGSLSVLIYQHVITPYALPCRLRIPTQDFRTRENNNSKEKSGTGSSKQSAYNFLYLRTVGTEMLTGPCALQKAVSAIFQQENIPTPTIVNLMVSPKGITLTDIQRKVFFRQYYPGHLLSYCGEDPDNRTWPKDCKSAIMFGFVSKGNESNAENMCHIFAPCDPLQSSSSAVELIRGIITSGIK</sequence>
<organism evidence="6 7">
    <name type="scientific">Paramormyrops kingsleyae</name>
    <dbReference type="NCBI Taxonomy" id="1676925"/>
    <lineage>
        <taxon>Eukaryota</taxon>
        <taxon>Metazoa</taxon>
        <taxon>Chordata</taxon>
        <taxon>Craniata</taxon>
        <taxon>Vertebrata</taxon>
        <taxon>Euteleostomi</taxon>
        <taxon>Actinopterygii</taxon>
        <taxon>Neopterygii</taxon>
        <taxon>Teleostei</taxon>
        <taxon>Osteoglossocephala</taxon>
        <taxon>Osteoglossomorpha</taxon>
        <taxon>Osteoglossiformes</taxon>
        <taxon>Mormyridae</taxon>
        <taxon>Paramormyrops</taxon>
    </lineage>
</organism>
<dbReference type="Gene3D" id="2.30.29.30">
    <property type="entry name" value="Pleckstrin-homology domain (PH domain)/Phosphotyrosine-binding domain (PTB)"/>
    <property type="match status" value="1"/>
</dbReference>
<proteinExistence type="predicted"/>
<evidence type="ECO:0000313" key="6">
    <source>
        <dbReference type="Ensembl" id="ENSPKIP00000023744.1"/>
    </source>
</evidence>
<dbReference type="PANTHER" id="PTHR45734">
    <property type="entry name" value="TENSIN"/>
    <property type="match status" value="1"/>
</dbReference>
<dbReference type="SUPFAM" id="SSF55550">
    <property type="entry name" value="SH2 domain"/>
    <property type="match status" value="1"/>
</dbReference>
<dbReference type="GeneTree" id="ENSGT00940000160142"/>
<evidence type="ECO:0000313" key="7">
    <source>
        <dbReference type="Proteomes" id="UP000261540"/>
    </source>
</evidence>
<dbReference type="InterPro" id="IPR036860">
    <property type="entry name" value="SH2_dom_sf"/>
</dbReference>
<dbReference type="Pfam" id="PF00017">
    <property type="entry name" value="SH2"/>
    <property type="match status" value="1"/>
</dbReference>
<dbReference type="Gene3D" id="3.30.505.10">
    <property type="entry name" value="SH2 domain"/>
    <property type="match status" value="1"/>
</dbReference>
<dbReference type="Proteomes" id="UP000261540">
    <property type="component" value="Unplaced"/>
</dbReference>
<keyword evidence="7" id="KW-1185">Reference proteome</keyword>
<dbReference type="InterPro" id="IPR051484">
    <property type="entry name" value="Tensin_PTEN_phosphatase"/>
</dbReference>
<keyword evidence="2 3" id="KW-0727">SH2 domain</keyword>
<dbReference type="SMART" id="SM00252">
    <property type="entry name" value="SH2"/>
    <property type="match status" value="1"/>
</dbReference>
<dbReference type="SUPFAM" id="SSF50729">
    <property type="entry name" value="PH domain-like"/>
    <property type="match status" value="1"/>
</dbReference>
<dbReference type="KEGG" id="pki:111850793"/>
<evidence type="ECO:0000256" key="4">
    <source>
        <dbReference type="SAM" id="MobiDB-lite"/>
    </source>
</evidence>
<protein>
    <submittedName>
        <fullName evidence="6">Tensin 4</fullName>
    </submittedName>
</protein>
<dbReference type="CDD" id="cd01213">
    <property type="entry name" value="PTB_tensin"/>
    <property type="match status" value="1"/>
</dbReference>